<keyword evidence="1" id="KW-0812">Transmembrane</keyword>
<evidence type="ECO:0000313" key="3">
    <source>
        <dbReference type="Proteomes" id="UP000253314"/>
    </source>
</evidence>
<proteinExistence type="predicted"/>
<dbReference type="AlphaFoldDB" id="A0A366XRT3"/>
<organism evidence="2 3">
    <name type="scientific">Bacillus taeanensis</name>
    <dbReference type="NCBI Taxonomy" id="273032"/>
    <lineage>
        <taxon>Bacteria</taxon>
        <taxon>Bacillati</taxon>
        <taxon>Bacillota</taxon>
        <taxon>Bacilli</taxon>
        <taxon>Bacillales</taxon>
        <taxon>Bacillaceae</taxon>
        <taxon>Bacillus</taxon>
    </lineage>
</organism>
<accession>A0A366XRT3</accession>
<reference evidence="2 3" key="1">
    <citation type="submission" date="2018-07" db="EMBL/GenBank/DDBJ databases">
        <title>Lottiidibacillus patelloidae gen. nov., sp. nov., isolated from the intestinal tract of a marine limpet and the reclassification of B. taeanensis BH030017T, B. algicola KMM 3737T and B. hwajinpoensis SW-72T as genus Lottiidibacillus.</title>
        <authorList>
            <person name="Liu R."/>
            <person name="Huang Z."/>
        </authorList>
    </citation>
    <scope>NUCLEOTIDE SEQUENCE [LARGE SCALE GENOMIC DNA]</scope>
    <source>
        <strain evidence="2 3">BH030017</strain>
    </source>
</reference>
<sequence>MQEYSAEMAREEMKKKGKVLLNLHFDTSRYIIGNIRFIDVLYSAPFLLLTILTLIILHKTHLLNTVTLVIAFIPFLFSIALLSMKDTDRRNVNQWNKILNKINFIKREKTFHFTKEVNIHLSQDIRAKLGIFNITNGCYETLDNRLVKVLKVSTVNVSLMSPSDRGRVFESYQTFLNDIPREFFDIQINQIVQPVDLKNYLIDIEQAMNKERDVNKRLLSQSYKNKIQQIQKSKNMVSRERYVILSAKNNSKGLNTIDRNAETLKAQIENMLYGRYRLETTILDNAALEDLLYMAIDYESAQTNKEMSSPFNSFLTVSDKEYTEMSESWKEKEKYTIY</sequence>
<dbReference type="EMBL" id="QOCW01000023">
    <property type="protein sequence ID" value="RBW68248.1"/>
    <property type="molecule type" value="Genomic_DNA"/>
</dbReference>
<feature type="transmembrane region" description="Helical" evidence="1">
    <location>
        <begin position="62"/>
        <end position="82"/>
    </location>
</feature>
<name>A0A366XRT3_9BACI</name>
<gene>
    <name evidence="2" type="ORF">DS031_17905</name>
</gene>
<evidence type="ECO:0000313" key="2">
    <source>
        <dbReference type="EMBL" id="RBW68248.1"/>
    </source>
</evidence>
<keyword evidence="3" id="KW-1185">Reference proteome</keyword>
<protein>
    <recommendedName>
        <fullName evidence="4">TrsD</fullName>
    </recommendedName>
</protein>
<dbReference type="Proteomes" id="UP000253314">
    <property type="component" value="Unassembled WGS sequence"/>
</dbReference>
<comment type="caution">
    <text evidence="2">The sequence shown here is derived from an EMBL/GenBank/DDBJ whole genome shotgun (WGS) entry which is preliminary data.</text>
</comment>
<evidence type="ECO:0000256" key="1">
    <source>
        <dbReference type="SAM" id="Phobius"/>
    </source>
</evidence>
<evidence type="ECO:0008006" key="4">
    <source>
        <dbReference type="Google" id="ProtNLM"/>
    </source>
</evidence>
<keyword evidence="1" id="KW-1133">Transmembrane helix</keyword>
<keyword evidence="1" id="KW-0472">Membrane</keyword>
<feature type="transmembrane region" description="Helical" evidence="1">
    <location>
        <begin position="37"/>
        <end position="56"/>
    </location>
</feature>